<dbReference type="InterPro" id="IPR027267">
    <property type="entry name" value="AH/BAR_dom_sf"/>
</dbReference>
<dbReference type="Gene3D" id="1.20.1270.60">
    <property type="entry name" value="Arfaptin homology (AH) domain/BAR domain"/>
    <property type="match status" value="1"/>
</dbReference>
<evidence type="ECO:0008006" key="10">
    <source>
        <dbReference type="Google" id="ProtNLM"/>
    </source>
</evidence>
<dbReference type="GO" id="GO:0035091">
    <property type="term" value="F:phosphatidylinositol binding"/>
    <property type="evidence" value="ECO:0007669"/>
    <property type="project" value="InterPro"/>
</dbReference>
<dbReference type="SUPFAM" id="SSF64268">
    <property type="entry name" value="PX domain"/>
    <property type="match status" value="1"/>
</dbReference>
<dbReference type="InterPro" id="IPR036871">
    <property type="entry name" value="PX_dom_sf"/>
</dbReference>
<feature type="compositionally biased region" description="Basic residues" evidence="5">
    <location>
        <begin position="90"/>
        <end position="102"/>
    </location>
</feature>
<feature type="compositionally biased region" description="Pro residues" evidence="5">
    <location>
        <begin position="905"/>
        <end position="923"/>
    </location>
</feature>
<evidence type="ECO:0000259" key="6">
    <source>
        <dbReference type="PROSITE" id="PS50195"/>
    </source>
</evidence>
<evidence type="ECO:0000256" key="1">
    <source>
        <dbReference type="ARBA" id="ARBA00022723"/>
    </source>
</evidence>
<dbReference type="InterPro" id="IPR030393">
    <property type="entry name" value="G_ENGB_dom"/>
</dbReference>
<dbReference type="InterPro" id="IPR001683">
    <property type="entry name" value="PX_dom"/>
</dbReference>
<dbReference type="Gene3D" id="3.40.50.300">
    <property type="entry name" value="P-loop containing nucleotide triphosphate hydrolases"/>
    <property type="match status" value="1"/>
</dbReference>
<proteinExistence type="predicted"/>
<dbReference type="CDD" id="cd01876">
    <property type="entry name" value="YihA_EngB"/>
    <property type="match status" value="1"/>
</dbReference>
<evidence type="ECO:0000256" key="3">
    <source>
        <dbReference type="ARBA" id="ARBA00022842"/>
    </source>
</evidence>
<feature type="domain" description="EngB-type G" evidence="7">
    <location>
        <begin position="220"/>
        <end position="423"/>
    </location>
</feature>
<evidence type="ECO:0000259" key="7">
    <source>
        <dbReference type="PROSITE" id="PS51706"/>
    </source>
</evidence>
<feature type="domain" description="PX" evidence="6">
    <location>
        <begin position="487"/>
        <end position="599"/>
    </location>
</feature>
<feature type="compositionally biased region" description="Basic residues" evidence="5">
    <location>
        <begin position="65"/>
        <end position="78"/>
    </location>
</feature>
<protein>
    <recommendedName>
        <fullName evidence="10">PX domain-containing protein</fullName>
    </recommendedName>
</protein>
<dbReference type="AlphaFoldDB" id="A0A448ZMQ0"/>
<keyword evidence="3" id="KW-0460">Magnesium</keyword>
<keyword evidence="1" id="KW-0479">Metal-binding</keyword>
<dbReference type="OrthoDB" id="44282at2759"/>
<keyword evidence="2" id="KW-0547">Nucleotide-binding</keyword>
<feature type="region of interest" description="Disordered" evidence="5">
    <location>
        <begin position="1"/>
        <end position="125"/>
    </location>
</feature>
<dbReference type="InterPro" id="IPR006073">
    <property type="entry name" value="GTP-bd"/>
</dbReference>
<evidence type="ECO:0000256" key="5">
    <source>
        <dbReference type="SAM" id="MobiDB-lite"/>
    </source>
</evidence>
<keyword evidence="4" id="KW-0342">GTP-binding</keyword>
<dbReference type="PANTHER" id="PTHR11649:SF75">
    <property type="entry name" value="PROTEIN, PUTATIVE, EXPRESSED-RELATED"/>
    <property type="match status" value="1"/>
</dbReference>
<dbReference type="Pfam" id="PF00787">
    <property type="entry name" value="PX"/>
    <property type="match status" value="1"/>
</dbReference>
<dbReference type="Proteomes" id="UP000291116">
    <property type="component" value="Unassembled WGS sequence"/>
</dbReference>
<accession>A0A448ZMQ0</accession>
<dbReference type="PROSITE" id="PS50195">
    <property type="entry name" value="PX"/>
    <property type="match status" value="1"/>
</dbReference>
<feature type="region of interest" description="Disordered" evidence="5">
    <location>
        <begin position="884"/>
        <end position="923"/>
    </location>
</feature>
<dbReference type="EMBL" id="CAACVS010000531">
    <property type="protein sequence ID" value="VEU43273.1"/>
    <property type="molecule type" value="Genomic_DNA"/>
</dbReference>
<dbReference type="PROSITE" id="PS51706">
    <property type="entry name" value="G_ENGB"/>
    <property type="match status" value="1"/>
</dbReference>
<dbReference type="SMART" id="SM00312">
    <property type="entry name" value="PX"/>
    <property type="match status" value="1"/>
</dbReference>
<reference evidence="8 9" key="1">
    <citation type="submission" date="2019-01" db="EMBL/GenBank/DDBJ databases">
        <authorList>
            <person name="Ferrante I. M."/>
        </authorList>
    </citation>
    <scope>NUCLEOTIDE SEQUENCE [LARGE SCALE GENOMIC DNA]</scope>
    <source>
        <strain evidence="8 9">B856</strain>
    </source>
</reference>
<evidence type="ECO:0000313" key="9">
    <source>
        <dbReference type="Proteomes" id="UP000291116"/>
    </source>
</evidence>
<name>A0A448ZMQ0_9STRA</name>
<evidence type="ECO:0000256" key="4">
    <source>
        <dbReference type="ARBA" id="ARBA00023134"/>
    </source>
</evidence>
<dbReference type="PANTHER" id="PTHR11649">
    <property type="entry name" value="MSS1/TRME-RELATED GTP-BINDING PROTEIN"/>
    <property type="match status" value="1"/>
</dbReference>
<dbReference type="Gene3D" id="3.30.1520.10">
    <property type="entry name" value="Phox-like domain"/>
    <property type="match status" value="1"/>
</dbReference>
<evidence type="ECO:0000313" key="8">
    <source>
        <dbReference type="EMBL" id="VEU43273.1"/>
    </source>
</evidence>
<dbReference type="GO" id="GO:0005525">
    <property type="term" value="F:GTP binding"/>
    <property type="evidence" value="ECO:0007669"/>
    <property type="project" value="UniProtKB-KW"/>
</dbReference>
<dbReference type="Pfam" id="PF01926">
    <property type="entry name" value="MMR_HSR1"/>
    <property type="match status" value="1"/>
</dbReference>
<evidence type="ECO:0000256" key="2">
    <source>
        <dbReference type="ARBA" id="ARBA00022741"/>
    </source>
</evidence>
<feature type="compositionally biased region" description="Acidic residues" evidence="5">
    <location>
        <begin position="159"/>
        <end position="173"/>
    </location>
</feature>
<sequence length="923" mass="101224">MSRPALSLFRHPRSLLGQRIARPGSGGHRAGSGSALRRWRDGGTSTQTPEAERRKHLQTRCLATTHRRAQRQKQKQRSRGGGGERAGPGRPKRSGGQPHRRRREEPELAIRPPRNYMKKLPKPSEQETAVPPVFLAPTASPFVYVSKAALGDDYANGDSDGDDDDGDDDDPEPPLDPSTLFSEVYHPSTGAPVPPPLFAQGEFSYFSPKKDLGYEYPKHGAPEVAFLGRSNVGKSSLINALVRKPLCLASRVPGRTRLPHYLGLVPRGGKGPAGGRPDPALVSGFLVDLPGYGYARAPAHASEAWQADTQDLLLQRFQREGVLKRVFLLVDARRGGEGPSENDRFVLRWLEDAGLPYTVVLTKADRVAVEAVVRQANDFCLRHASFGARGGGAAQSPVVHVTSAAKGWGIHELMLSVEAEFLGGGKIFLKSFRVRHTLQVSTQLQQERPDSAVVFGSLFRFVPFDFVPFRSLPSDSLPIQGTLPPTMIRITVSDPRIEDPDTRHSFASYLVSTPEGNSVRRRYSDFRWLYHRLQTEVPGALVPIIPHTRTLLSSKKFTPEFLEERRRDLQDFLLAVARHQELCRAPSMTPFMLLPLGKDFDDGKKTVEHAVPTEATKWAEEIAGTSEPASKATVAAKGIGKLFSKMRLSSGSQELLTTPDEAEVVALHAYVSEVSEQVKSLARASDALVKSTLKNAEAHHELGIPVGLWRTSYLQQQQHGDQNEDAKSAMAGICRFSDEMATLLRQKHKEEESLFGHGIHKLANTVSAFEIALGQRKKAQVAYTHSNNSFLEKTAALERAQKAPKPPEVTDKLASERAELEARIEADRNRFCEVTRRLLRDAEAQKPGLVGMLRDAVLAHARAQVSYTARIHEACQRMIPSLEALGAGSPPRLPSAPAEAESESGPPPPSAPPPPPPSEDGES</sequence>
<keyword evidence="9" id="KW-1185">Reference proteome</keyword>
<gene>
    <name evidence="8" type="ORF">PSNMU_V1.4_AUG-EV-PASAV3_0103230</name>
</gene>
<dbReference type="SUPFAM" id="SSF52540">
    <property type="entry name" value="P-loop containing nucleoside triphosphate hydrolases"/>
    <property type="match status" value="1"/>
</dbReference>
<feature type="region of interest" description="Disordered" evidence="5">
    <location>
        <begin position="153"/>
        <end position="181"/>
    </location>
</feature>
<dbReference type="InterPro" id="IPR027417">
    <property type="entry name" value="P-loop_NTPase"/>
</dbReference>
<dbReference type="GO" id="GO:0046872">
    <property type="term" value="F:metal ion binding"/>
    <property type="evidence" value="ECO:0007669"/>
    <property type="project" value="UniProtKB-KW"/>
</dbReference>
<organism evidence="8 9">
    <name type="scientific">Pseudo-nitzschia multistriata</name>
    <dbReference type="NCBI Taxonomy" id="183589"/>
    <lineage>
        <taxon>Eukaryota</taxon>
        <taxon>Sar</taxon>
        <taxon>Stramenopiles</taxon>
        <taxon>Ochrophyta</taxon>
        <taxon>Bacillariophyta</taxon>
        <taxon>Bacillariophyceae</taxon>
        <taxon>Bacillariophycidae</taxon>
        <taxon>Bacillariales</taxon>
        <taxon>Bacillariaceae</taxon>
        <taxon>Pseudo-nitzschia</taxon>
    </lineage>
</organism>